<organism evidence="1 2">
    <name type="scientific">Gordonia aquimaris</name>
    <dbReference type="NCBI Taxonomy" id="2984863"/>
    <lineage>
        <taxon>Bacteria</taxon>
        <taxon>Bacillati</taxon>
        <taxon>Actinomycetota</taxon>
        <taxon>Actinomycetes</taxon>
        <taxon>Mycobacteriales</taxon>
        <taxon>Gordoniaceae</taxon>
        <taxon>Gordonia</taxon>
    </lineage>
</organism>
<evidence type="ECO:0000313" key="1">
    <source>
        <dbReference type="EMBL" id="MCX2963603.1"/>
    </source>
</evidence>
<evidence type="ECO:0000313" key="2">
    <source>
        <dbReference type="Proteomes" id="UP001143347"/>
    </source>
</evidence>
<name>A0A9X3D295_9ACTN</name>
<reference evidence="1" key="1">
    <citation type="submission" date="2022-10" db="EMBL/GenBank/DDBJ databases">
        <title>WGS of marine actinomycetes from Thailand.</title>
        <authorList>
            <person name="Thawai C."/>
        </authorList>
    </citation>
    <scope>NUCLEOTIDE SEQUENCE</scope>
    <source>
        <strain evidence="1">SW21</strain>
    </source>
</reference>
<dbReference type="AlphaFoldDB" id="A0A9X3D295"/>
<dbReference type="Proteomes" id="UP001143347">
    <property type="component" value="Unassembled WGS sequence"/>
</dbReference>
<sequence length="328" mass="35772">MFGVSAVARDSVEPFVGLPRPMGMDDLHRIEHATTRHELHARGHTDHDIHLAQRAGHLELLTRGLLISPQYLDGSREQRHREIAVARLRTSRTSGRALASVSAASVLGLPIWGLATQQVVMVDPSRSPGSRSTGGIRLVTDKRPAATTVVDGGLVTAPARTVIDIARSSSRIPAIAVGDAALHDGLCTMSDLENELDLIAKMSGAARARLVVSQLNGLAESVLESRSRIELTDRGIRMPELQIDLYDSWGRWIARVDFYWREQRTVGEADGESKYAGESGVAVLRKEKGRSDAIVEADNRAIHWGWSDVDDADGLAERVRRLLARPAA</sequence>
<comment type="caution">
    <text evidence="1">The sequence shown here is derived from an EMBL/GenBank/DDBJ whole genome shotgun (WGS) entry which is preliminary data.</text>
</comment>
<proteinExistence type="predicted"/>
<accession>A0A9X3D295</accession>
<dbReference type="EMBL" id="JAPKFM010000004">
    <property type="protein sequence ID" value="MCX2963603.1"/>
    <property type="molecule type" value="Genomic_DNA"/>
</dbReference>
<dbReference type="RefSeq" id="WP_266060672.1">
    <property type="nucleotide sequence ID" value="NZ_JAPKFM010000004.1"/>
</dbReference>
<gene>
    <name evidence="1" type="ORF">OSB52_05785</name>
</gene>
<keyword evidence="2" id="KW-1185">Reference proteome</keyword>
<protein>
    <submittedName>
        <fullName evidence="1">Uncharacterized protein</fullName>
    </submittedName>
</protein>